<protein>
    <recommendedName>
        <fullName evidence="1">Protein DA1-like domain-containing protein</fullName>
    </recommendedName>
</protein>
<name>A0A2P6PUL0_ROSCH</name>
<feature type="domain" description="Protein DA1-like" evidence="1">
    <location>
        <begin position="2"/>
        <end position="104"/>
    </location>
</feature>
<comment type="caution">
    <text evidence="2">The sequence shown here is derived from an EMBL/GenBank/DDBJ whole genome shotgun (WGS) entry which is preliminary data.</text>
</comment>
<dbReference type="InterPro" id="IPR045218">
    <property type="entry name" value="DA1-like"/>
</dbReference>
<reference evidence="2 3" key="1">
    <citation type="journal article" date="2018" name="Nat. Genet.">
        <title>The Rosa genome provides new insights in the design of modern roses.</title>
        <authorList>
            <person name="Bendahmane M."/>
        </authorList>
    </citation>
    <scope>NUCLEOTIDE SEQUENCE [LARGE SCALE GENOMIC DNA]</scope>
    <source>
        <strain evidence="3">cv. Old Blush</strain>
    </source>
</reference>
<evidence type="ECO:0000313" key="3">
    <source>
        <dbReference type="Proteomes" id="UP000238479"/>
    </source>
</evidence>
<dbReference type="EMBL" id="PDCK01000044">
    <property type="protein sequence ID" value="PRQ25627.1"/>
    <property type="molecule type" value="Genomic_DNA"/>
</dbReference>
<dbReference type="GO" id="GO:0043130">
    <property type="term" value="F:ubiquitin binding"/>
    <property type="evidence" value="ECO:0007669"/>
    <property type="project" value="TreeGrafter"/>
</dbReference>
<gene>
    <name evidence="2" type="ORF">RchiOBHm_Chr6g0285691</name>
</gene>
<dbReference type="AlphaFoldDB" id="A0A2P6PUL0"/>
<evidence type="ECO:0000313" key="2">
    <source>
        <dbReference type="EMBL" id="PRQ25627.1"/>
    </source>
</evidence>
<dbReference type="InterPro" id="IPR022087">
    <property type="entry name" value="DA1-like_dom"/>
</dbReference>
<dbReference type="PANTHER" id="PTHR24209:SF31">
    <property type="entry name" value="PROTEIN DA1-LIKE ISOFORM X1"/>
    <property type="match status" value="1"/>
</dbReference>
<sequence length="126" mass="14568">MGETMAHEMMHAWFYLQGCRGKLERSVEEGICSLMGYMWMEWFCTSGVDSFYKTSVQVQYTKDLKDYTAHCMELNQDKIYGQGFRDAIKAVSKFGFNYTVDYIVKNKCLPCEMDPAPLQCRGCAVM</sequence>
<dbReference type="PANTHER" id="PTHR24209">
    <property type="entry name" value="PROTEIN DA1-RELATED 2"/>
    <property type="match status" value="1"/>
</dbReference>
<dbReference type="STRING" id="74649.A0A2P6PUL0"/>
<keyword evidence="3" id="KW-1185">Reference proteome</keyword>
<accession>A0A2P6PUL0</accession>
<dbReference type="Pfam" id="PF12315">
    <property type="entry name" value="DA1-like"/>
    <property type="match status" value="1"/>
</dbReference>
<organism evidence="2 3">
    <name type="scientific">Rosa chinensis</name>
    <name type="common">China rose</name>
    <dbReference type="NCBI Taxonomy" id="74649"/>
    <lineage>
        <taxon>Eukaryota</taxon>
        <taxon>Viridiplantae</taxon>
        <taxon>Streptophyta</taxon>
        <taxon>Embryophyta</taxon>
        <taxon>Tracheophyta</taxon>
        <taxon>Spermatophyta</taxon>
        <taxon>Magnoliopsida</taxon>
        <taxon>eudicotyledons</taxon>
        <taxon>Gunneridae</taxon>
        <taxon>Pentapetalae</taxon>
        <taxon>rosids</taxon>
        <taxon>fabids</taxon>
        <taxon>Rosales</taxon>
        <taxon>Rosaceae</taxon>
        <taxon>Rosoideae</taxon>
        <taxon>Rosoideae incertae sedis</taxon>
        <taxon>Rosa</taxon>
    </lineage>
</organism>
<evidence type="ECO:0000259" key="1">
    <source>
        <dbReference type="Pfam" id="PF12315"/>
    </source>
</evidence>
<dbReference type="OMA" id="LEWFCDE"/>
<proteinExistence type="predicted"/>
<dbReference type="Gramene" id="PRQ25627">
    <property type="protein sequence ID" value="PRQ25627"/>
    <property type="gene ID" value="RchiOBHm_Chr6g0285691"/>
</dbReference>
<dbReference type="Proteomes" id="UP000238479">
    <property type="component" value="Chromosome 6"/>
</dbReference>